<sequence length="42" mass="4818">MLLRVFTAILALLKTIAQICCYQFGLWNDLKWKWVSSSASVV</sequence>
<dbReference type="EMBL" id="KN549483">
    <property type="protein sequence ID" value="KHJ97267.1"/>
    <property type="molecule type" value="Genomic_DNA"/>
</dbReference>
<keyword evidence="2" id="KW-1185">Reference proteome</keyword>
<proteinExistence type="predicted"/>
<reference evidence="1 2" key="1">
    <citation type="submission" date="2014-03" db="EMBL/GenBank/DDBJ databases">
        <title>Draft genome of the hookworm Oesophagostomum dentatum.</title>
        <authorList>
            <person name="Mitreva M."/>
        </authorList>
    </citation>
    <scope>NUCLEOTIDE SEQUENCE [LARGE SCALE GENOMIC DNA]</scope>
    <source>
        <strain evidence="1 2">OD-Hann</strain>
    </source>
</reference>
<accession>A0A0B1TN61</accession>
<name>A0A0B1TN61_OESDE</name>
<dbReference type="AlphaFoldDB" id="A0A0B1TN61"/>
<protein>
    <submittedName>
        <fullName evidence="1">Uncharacterized protein</fullName>
    </submittedName>
</protein>
<feature type="non-terminal residue" evidence="1">
    <location>
        <position position="42"/>
    </location>
</feature>
<organism evidence="1 2">
    <name type="scientific">Oesophagostomum dentatum</name>
    <name type="common">Nodular worm</name>
    <dbReference type="NCBI Taxonomy" id="61180"/>
    <lineage>
        <taxon>Eukaryota</taxon>
        <taxon>Metazoa</taxon>
        <taxon>Ecdysozoa</taxon>
        <taxon>Nematoda</taxon>
        <taxon>Chromadorea</taxon>
        <taxon>Rhabditida</taxon>
        <taxon>Rhabditina</taxon>
        <taxon>Rhabditomorpha</taxon>
        <taxon>Strongyloidea</taxon>
        <taxon>Strongylidae</taxon>
        <taxon>Oesophagostomum</taxon>
    </lineage>
</organism>
<evidence type="ECO:0000313" key="2">
    <source>
        <dbReference type="Proteomes" id="UP000053660"/>
    </source>
</evidence>
<gene>
    <name evidence="1" type="ORF">OESDEN_02752</name>
</gene>
<evidence type="ECO:0000313" key="1">
    <source>
        <dbReference type="EMBL" id="KHJ97267.1"/>
    </source>
</evidence>
<dbReference type="Proteomes" id="UP000053660">
    <property type="component" value="Unassembled WGS sequence"/>
</dbReference>